<dbReference type="AlphaFoldDB" id="A0A1Q9F4H1"/>
<organism evidence="1 2">
    <name type="scientific">Symbiodinium microadriaticum</name>
    <name type="common">Dinoflagellate</name>
    <name type="synonym">Zooxanthella microadriatica</name>
    <dbReference type="NCBI Taxonomy" id="2951"/>
    <lineage>
        <taxon>Eukaryota</taxon>
        <taxon>Sar</taxon>
        <taxon>Alveolata</taxon>
        <taxon>Dinophyceae</taxon>
        <taxon>Suessiales</taxon>
        <taxon>Symbiodiniaceae</taxon>
        <taxon>Symbiodinium</taxon>
    </lineage>
</organism>
<name>A0A1Q9F4H1_SYMMI</name>
<proteinExistence type="predicted"/>
<evidence type="ECO:0000313" key="2">
    <source>
        <dbReference type="Proteomes" id="UP000186817"/>
    </source>
</evidence>
<dbReference type="OrthoDB" id="439583at2759"/>
<evidence type="ECO:0000313" key="1">
    <source>
        <dbReference type="EMBL" id="OLQ14583.1"/>
    </source>
</evidence>
<gene>
    <name evidence="1" type="ORF">AK812_SmicGene1250</name>
</gene>
<dbReference type="EMBL" id="LSRX01000013">
    <property type="protein sequence ID" value="OLQ14583.1"/>
    <property type="molecule type" value="Genomic_DNA"/>
</dbReference>
<keyword evidence="2" id="KW-1185">Reference proteome</keyword>
<dbReference type="Proteomes" id="UP000186817">
    <property type="component" value="Unassembled WGS sequence"/>
</dbReference>
<accession>A0A1Q9F4H1</accession>
<sequence>MWTSLTRPDVLAELSTLQSVMNKAKVKHLRLANSLIDRAKQDSEAAVYYRALPTKSYRIVCVHDASAATSTKNYAQEGVLVFLMADTVNFAEEHIVATDAFAKLCLSGRAQLLHMQSNKAKRVSYSTSHGETLAAINGLECSTLVSARLAEITMGPTKPTLQRLLAVQERGCPHFPVDVHTDCRDFYELTTGARTLPQDKSQRLYIMAHREARASGRVRWTILTPTECMTADARTKVMQSPCLMKWLSTGVVDFWNTGHPLELKRLPPPTDGTADFDEDDLIAGDDALKKNRKWSTSLFTVGYTMYVHGWYGFGAMAMLATPVAAQPGPLLPPQDPTNDYALLVLLFLVIVASDYLINDFLFGAYELYGSNYFDIEYYISGHYYDSADRYSGSSKLLPQLSQSTLTDAPVLSVFEDDVYAWPPKVSQLGHHRLRVELAAAPLRCNRCDFNPVPSNAMAELVAFVSPQATRPLSSAPFPVEAKKPTPQSPPAVSVLPTAAAFLVAAGLRKEKPRRRRARVVRQLGPRAATELLENKTLFPGDYVEMKENFDDESGATIGIKAGMYGKILKIDHEGDVLVDFEGLGQRWLVQKETSSLQVVFVESPSERTHMSSSAVALAARQTVQSMPPPTVPQPAQSCKVGHLTWDSIEARKEKLRRELETLQLKLSHRSFHNPSFSHGDSRLQSAGVADIAMKLPDVTKTPSSSPSPQLCSNMNLNFVKLDVDQLCQACRDWAADLAKNPVRANTNLMASFLAGLGSKEALHSSITAMGVPISPKSAAGLPAVVVNPPFGSEAGDKYQPCIVITFSLAPEEKASVQLRPKKGLVVIKAKRSVMEKHGERFLAFFGRHASLDVNGPKAKAVTNAPSIVDLLRFHQGA</sequence>
<protein>
    <submittedName>
        <fullName evidence="1">Uncharacterized protein</fullName>
    </submittedName>
</protein>
<comment type="caution">
    <text evidence="1">The sequence shown here is derived from an EMBL/GenBank/DDBJ whole genome shotgun (WGS) entry which is preliminary data.</text>
</comment>
<reference evidence="1 2" key="1">
    <citation type="submission" date="2016-02" db="EMBL/GenBank/DDBJ databases">
        <title>Genome analysis of coral dinoflagellate symbionts highlights evolutionary adaptations to a symbiotic lifestyle.</title>
        <authorList>
            <person name="Aranda M."/>
            <person name="Li Y."/>
            <person name="Liew Y.J."/>
            <person name="Baumgarten S."/>
            <person name="Simakov O."/>
            <person name="Wilson M."/>
            <person name="Piel J."/>
            <person name="Ashoor H."/>
            <person name="Bougouffa S."/>
            <person name="Bajic V.B."/>
            <person name="Ryu T."/>
            <person name="Ravasi T."/>
            <person name="Bayer T."/>
            <person name="Micklem G."/>
            <person name="Kim H."/>
            <person name="Bhak J."/>
            <person name="Lajeunesse T.C."/>
            <person name="Voolstra C.R."/>
        </authorList>
    </citation>
    <scope>NUCLEOTIDE SEQUENCE [LARGE SCALE GENOMIC DNA]</scope>
    <source>
        <strain evidence="1 2">CCMP2467</strain>
    </source>
</reference>